<dbReference type="AlphaFoldDB" id="A0A6J4PBN9"/>
<gene>
    <name evidence="1" type="ORF">AVDCRST_MAG06-2510</name>
</gene>
<dbReference type="EMBL" id="CADCUP010000167">
    <property type="protein sequence ID" value="CAA9405667.1"/>
    <property type="molecule type" value="Genomic_DNA"/>
</dbReference>
<reference evidence="1" key="1">
    <citation type="submission" date="2020-02" db="EMBL/GenBank/DDBJ databases">
        <authorList>
            <person name="Meier V. D."/>
        </authorList>
    </citation>
    <scope>NUCLEOTIDE SEQUENCE</scope>
    <source>
        <strain evidence="1">AVDCRST_MAG06</strain>
    </source>
</reference>
<dbReference type="InterPro" id="IPR021408">
    <property type="entry name" value="DUF3046"/>
</dbReference>
<name>A0A6J4PBN9_9ACTN</name>
<sequence length="64" mass="7382">MRHTEFWARMEEALGESYAHAWAELTVIGELGSRTVEEALAAGEPPKRVWAAVWRMLDLPDRMR</sequence>
<protein>
    <recommendedName>
        <fullName evidence="2">DUF3046 domain-containing protein</fullName>
    </recommendedName>
</protein>
<evidence type="ECO:0000313" key="1">
    <source>
        <dbReference type="EMBL" id="CAA9405667.1"/>
    </source>
</evidence>
<proteinExistence type="predicted"/>
<dbReference type="RefSeq" id="WP_295660145.1">
    <property type="nucleotide sequence ID" value="NZ_CADCUP010000167.1"/>
</dbReference>
<accession>A0A6J4PBN9</accession>
<evidence type="ECO:0008006" key="2">
    <source>
        <dbReference type="Google" id="ProtNLM"/>
    </source>
</evidence>
<organism evidence="1">
    <name type="scientific">uncultured Nocardioides sp</name>
    <dbReference type="NCBI Taxonomy" id="198441"/>
    <lineage>
        <taxon>Bacteria</taxon>
        <taxon>Bacillati</taxon>
        <taxon>Actinomycetota</taxon>
        <taxon>Actinomycetes</taxon>
        <taxon>Propionibacteriales</taxon>
        <taxon>Nocardioidaceae</taxon>
        <taxon>Nocardioides</taxon>
        <taxon>environmental samples</taxon>
    </lineage>
</organism>
<dbReference type="Pfam" id="PF11248">
    <property type="entry name" value="DUF3046"/>
    <property type="match status" value="1"/>
</dbReference>